<dbReference type="STRING" id="1051891.A0A0C3Q9W3"/>
<keyword evidence="6" id="KW-1185">Reference proteome</keyword>
<reference evidence="6" key="2">
    <citation type="submission" date="2015-01" db="EMBL/GenBank/DDBJ databases">
        <title>Evolutionary Origins and Diversification of the Mycorrhizal Mutualists.</title>
        <authorList>
            <consortium name="DOE Joint Genome Institute"/>
            <consortium name="Mycorrhizal Genomics Consortium"/>
            <person name="Kohler A."/>
            <person name="Kuo A."/>
            <person name="Nagy L.G."/>
            <person name="Floudas D."/>
            <person name="Copeland A."/>
            <person name="Barry K.W."/>
            <person name="Cichocki N."/>
            <person name="Veneault-Fourrey C."/>
            <person name="LaButti K."/>
            <person name="Lindquist E.A."/>
            <person name="Lipzen A."/>
            <person name="Lundell T."/>
            <person name="Morin E."/>
            <person name="Murat C."/>
            <person name="Riley R."/>
            <person name="Ohm R."/>
            <person name="Sun H."/>
            <person name="Tunlid A."/>
            <person name="Henrissat B."/>
            <person name="Grigoriev I.V."/>
            <person name="Hibbett D.S."/>
            <person name="Martin F."/>
        </authorList>
    </citation>
    <scope>NUCLEOTIDE SEQUENCE [LARGE SCALE GENOMIC DNA]</scope>
    <source>
        <strain evidence="6">MUT 4182</strain>
    </source>
</reference>
<reference evidence="5 6" key="1">
    <citation type="submission" date="2014-04" db="EMBL/GenBank/DDBJ databases">
        <authorList>
            <consortium name="DOE Joint Genome Institute"/>
            <person name="Kuo A."/>
            <person name="Girlanda M."/>
            <person name="Perotto S."/>
            <person name="Kohler A."/>
            <person name="Nagy L.G."/>
            <person name="Floudas D."/>
            <person name="Copeland A."/>
            <person name="Barry K.W."/>
            <person name="Cichocki N."/>
            <person name="Veneault-Fourrey C."/>
            <person name="LaButti K."/>
            <person name="Lindquist E.A."/>
            <person name="Lipzen A."/>
            <person name="Lundell T."/>
            <person name="Morin E."/>
            <person name="Murat C."/>
            <person name="Sun H."/>
            <person name="Tunlid A."/>
            <person name="Henrissat B."/>
            <person name="Grigoriev I.V."/>
            <person name="Hibbett D.S."/>
            <person name="Martin F."/>
            <person name="Nordberg H.P."/>
            <person name="Cantor M.N."/>
            <person name="Hua S.X."/>
        </authorList>
    </citation>
    <scope>NUCLEOTIDE SEQUENCE [LARGE SCALE GENOMIC DNA]</scope>
    <source>
        <strain evidence="5 6">MUT 4182</strain>
    </source>
</reference>
<evidence type="ECO:0000256" key="2">
    <source>
        <dbReference type="ARBA" id="ARBA00022670"/>
    </source>
</evidence>
<dbReference type="GO" id="GO:0008234">
    <property type="term" value="F:cysteine-type peptidase activity"/>
    <property type="evidence" value="ECO:0007669"/>
    <property type="project" value="InterPro"/>
</dbReference>
<organism evidence="5 6">
    <name type="scientific">Tulasnella calospora MUT 4182</name>
    <dbReference type="NCBI Taxonomy" id="1051891"/>
    <lineage>
        <taxon>Eukaryota</taxon>
        <taxon>Fungi</taxon>
        <taxon>Dikarya</taxon>
        <taxon>Basidiomycota</taxon>
        <taxon>Agaricomycotina</taxon>
        <taxon>Agaricomycetes</taxon>
        <taxon>Cantharellales</taxon>
        <taxon>Tulasnellaceae</taxon>
        <taxon>Tulasnella</taxon>
    </lineage>
</organism>
<dbReference type="EMBL" id="KN823017">
    <property type="protein sequence ID" value="KIO26895.1"/>
    <property type="molecule type" value="Genomic_DNA"/>
</dbReference>
<feature type="domain" description="Ubiquitin-like protease family profile" evidence="4">
    <location>
        <begin position="79"/>
        <end position="285"/>
    </location>
</feature>
<protein>
    <recommendedName>
        <fullName evidence="4">Ubiquitin-like protease family profile domain-containing protein</fullName>
    </recommendedName>
</protein>
<dbReference type="InterPro" id="IPR003653">
    <property type="entry name" value="Peptidase_C48_C"/>
</dbReference>
<evidence type="ECO:0000256" key="1">
    <source>
        <dbReference type="ARBA" id="ARBA00005234"/>
    </source>
</evidence>
<evidence type="ECO:0000313" key="5">
    <source>
        <dbReference type="EMBL" id="KIO26895.1"/>
    </source>
</evidence>
<dbReference type="InterPro" id="IPR038765">
    <property type="entry name" value="Papain-like_cys_pep_sf"/>
</dbReference>
<evidence type="ECO:0000256" key="3">
    <source>
        <dbReference type="ARBA" id="ARBA00022801"/>
    </source>
</evidence>
<proteinExistence type="inferred from homology"/>
<dbReference type="AlphaFoldDB" id="A0A0C3Q9W3"/>
<dbReference type="Gene3D" id="3.40.395.10">
    <property type="entry name" value="Adenoviral Proteinase, Chain A"/>
    <property type="match status" value="1"/>
</dbReference>
<dbReference type="Proteomes" id="UP000054248">
    <property type="component" value="Unassembled WGS sequence"/>
</dbReference>
<sequence>MLDQQVNSSPSSERYLSDFNLTSEHSDDGIEEIVLKPKAQTGTSTGDGSANNPFTFNEEVEPSVSPLVLEYSGYLKARLHLRRNDVQRLQGGEELCDRMIDFLLAHAHAVQYELRRSALSRVIVLPSAFGERLASLAMGHARFKGDTPVDFMMERLSMYALDEIWGATLLLVPVQVNHHWILIAVTNPLQAISRETFQRGVHDVIPGELKPDREPFTILLLNSAPQYALNVISKLPAQMRLFLELSWFKLKGSSLEFVNWYPVKCPEQFDSISCGLHVVHNAEVMMREGIAGRVRKASQKVIAMSPSEWCRIFNPTLMQSETYRTLKLAVVQQEAAARRRYLRSLQSPPVVHCSRPTPRPSRKAKPTRPLLQVTPGYTILVCDANILLGSLPMVSELVTSGRWTFVVPLAVVTELDALTYLITAVQAQSTSLKVQTSKGSYLKSLSIRSEATTLGEGERNMDDLIVRSALWQLDHFVDRTSLFIASRNAVKSAT</sequence>
<evidence type="ECO:0000313" key="6">
    <source>
        <dbReference type="Proteomes" id="UP000054248"/>
    </source>
</evidence>
<keyword evidence="2" id="KW-0645">Protease</keyword>
<gene>
    <name evidence="5" type="ORF">M407DRAFT_23837</name>
</gene>
<dbReference type="SUPFAM" id="SSF54001">
    <property type="entry name" value="Cysteine proteinases"/>
    <property type="match status" value="1"/>
</dbReference>
<dbReference type="GO" id="GO:0019783">
    <property type="term" value="F:ubiquitin-like protein peptidase activity"/>
    <property type="evidence" value="ECO:0007669"/>
    <property type="project" value="UniProtKB-ARBA"/>
</dbReference>
<dbReference type="HOGENOM" id="CLU_552300_0_0_1"/>
<dbReference type="PROSITE" id="PS50600">
    <property type="entry name" value="ULP_PROTEASE"/>
    <property type="match status" value="1"/>
</dbReference>
<dbReference type="OrthoDB" id="2017974at2759"/>
<dbReference type="Pfam" id="PF02902">
    <property type="entry name" value="Peptidase_C48"/>
    <property type="match status" value="1"/>
</dbReference>
<dbReference type="GO" id="GO:0006508">
    <property type="term" value="P:proteolysis"/>
    <property type="evidence" value="ECO:0007669"/>
    <property type="project" value="UniProtKB-KW"/>
</dbReference>
<comment type="similarity">
    <text evidence="1">Belongs to the peptidase C48 family.</text>
</comment>
<keyword evidence="3" id="KW-0378">Hydrolase</keyword>
<dbReference type="CDD" id="cd09880">
    <property type="entry name" value="PIN_Smg5-6-like"/>
    <property type="match status" value="1"/>
</dbReference>
<dbReference type="Gene3D" id="3.40.50.1010">
    <property type="entry name" value="5'-nuclease"/>
    <property type="match status" value="2"/>
</dbReference>
<evidence type="ECO:0000259" key="4">
    <source>
        <dbReference type="PROSITE" id="PS50600"/>
    </source>
</evidence>
<accession>A0A0C3Q9W3</accession>
<name>A0A0C3Q9W3_9AGAM</name>